<evidence type="ECO:0000313" key="2">
    <source>
        <dbReference type="Proteomes" id="UP000178615"/>
    </source>
</evidence>
<dbReference type="EMBL" id="MEUV01000004">
    <property type="protein sequence ID" value="OGC46422.1"/>
    <property type="molecule type" value="Genomic_DNA"/>
</dbReference>
<protein>
    <recommendedName>
        <fullName evidence="3">tRNA dimethylallyltransferase</fullName>
    </recommendedName>
</protein>
<reference evidence="1 2" key="1">
    <citation type="journal article" date="2016" name="Nat. Commun.">
        <title>Thousands of microbial genomes shed light on interconnected biogeochemical processes in an aquifer system.</title>
        <authorList>
            <person name="Anantharaman K."/>
            <person name="Brown C.T."/>
            <person name="Hug L.A."/>
            <person name="Sharon I."/>
            <person name="Castelle C.J."/>
            <person name="Probst A.J."/>
            <person name="Thomas B.C."/>
            <person name="Singh A."/>
            <person name="Wilkins M.J."/>
            <person name="Karaoz U."/>
            <person name="Brodie E.L."/>
            <person name="Williams K.H."/>
            <person name="Hubbard S.S."/>
            <person name="Banfield J.F."/>
        </authorList>
    </citation>
    <scope>NUCLEOTIDE SEQUENCE [LARGE SCALE GENOMIC DNA]</scope>
</reference>
<sequence>TDFWAIDGVKIHGYDLIEPDKYFSSYDYAQFAINKIKELIKSDKKIFLVGGTGFYLDAVTGRVMPSNIPPNQKLRNKLNTYSLTKLQNILKKMNTDIFENIDHNNPVRLIRAIEKLSNKPSKDILDYPKNISFKLTGLTSDRDLLYKRADSWVEDIWNKDFEDEVNFLLKSEYKRSDKLNGLIYKSMKDFLDGKLAQDEAKARAKFDIHAYIRRQQTYFKKIPNIKWFDIYEDNLEKKLYNMIK</sequence>
<gene>
    <name evidence="1" type="ORF">A2V49_02715</name>
</gene>
<evidence type="ECO:0008006" key="3">
    <source>
        <dbReference type="Google" id="ProtNLM"/>
    </source>
</evidence>
<dbReference type="Proteomes" id="UP000178615">
    <property type="component" value="Unassembled WGS sequence"/>
</dbReference>
<dbReference type="Gene3D" id="3.40.50.300">
    <property type="entry name" value="P-loop containing nucleotide triphosphate hydrolases"/>
    <property type="match status" value="1"/>
</dbReference>
<dbReference type="Pfam" id="PF01715">
    <property type="entry name" value="IPPT"/>
    <property type="match status" value="1"/>
</dbReference>
<feature type="non-terminal residue" evidence="1">
    <location>
        <position position="1"/>
    </location>
</feature>
<organism evidence="1 2">
    <name type="scientific">candidate division WWE3 bacterium RBG_19FT_COMBO_34_6</name>
    <dbReference type="NCBI Taxonomy" id="1802612"/>
    <lineage>
        <taxon>Bacteria</taxon>
        <taxon>Katanobacteria</taxon>
    </lineage>
</organism>
<evidence type="ECO:0000313" key="1">
    <source>
        <dbReference type="EMBL" id="OGC46422.1"/>
    </source>
</evidence>
<accession>A0A1F4UNH9</accession>
<comment type="caution">
    <text evidence="1">The sequence shown here is derived from an EMBL/GenBank/DDBJ whole genome shotgun (WGS) entry which is preliminary data.</text>
</comment>
<dbReference type="AlphaFoldDB" id="A0A1F4UNH9"/>
<name>A0A1F4UNH9_UNCKA</name>
<dbReference type="InterPro" id="IPR027417">
    <property type="entry name" value="P-loop_NTPase"/>
</dbReference>
<proteinExistence type="predicted"/>
<dbReference type="Gene3D" id="1.10.20.140">
    <property type="match status" value="1"/>
</dbReference>